<evidence type="ECO:0000259" key="7">
    <source>
        <dbReference type="PROSITE" id="PS50219"/>
    </source>
</evidence>
<dbReference type="AlphaFoldDB" id="A0A5B0QPY3"/>
<dbReference type="PANTHER" id="PTHR12894">
    <property type="entry name" value="CNH DOMAIN CONTAINING"/>
    <property type="match status" value="1"/>
</dbReference>
<feature type="region of interest" description="Disordered" evidence="5">
    <location>
        <begin position="585"/>
        <end position="614"/>
    </location>
</feature>
<dbReference type="GO" id="GO:0034058">
    <property type="term" value="P:endosomal vesicle fusion"/>
    <property type="evidence" value="ECO:0007669"/>
    <property type="project" value="TreeGrafter"/>
</dbReference>
<dbReference type="OrthoDB" id="5325112at2759"/>
<dbReference type="InterPro" id="IPR032914">
    <property type="entry name" value="Vam6/VPS39/TRAP1"/>
</dbReference>
<evidence type="ECO:0000256" key="3">
    <source>
        <dbReference type="ARBA" id="ARBA00038201"/>
    </source>
</evidence>
<gene>
    <name evidence="8" type="primary">VAM6_4</name>
    <name evidence="8" type="ORF">PGT21_034925</name>
</gene>
<comment type="subcellular location">
    <subcellularLocation>
        <location evidence="1">Endomembrane system</location>
        <topology evidence="1">Peripheral membrane protein</topology>
    </subcellularLocation>
</comment>
<evidence type="ECO:0000256" key="2">
    <source>
        <dbReference type="ARBA" id="ARBA00023136"/>
    </source>
</evidence>
<evidence type="ECO:0000256" key="1">
    <source>
        <dbReference type="ARBA" id="ARBA00004184"/>
    </source>
</evidence>
<feature type="compositionally biased region" description="Basic and acidic residues" evidence="5">
    <location>
        <begin position="658"/>
        <end position="667"/>
    </location>
</feature>
<feature type="repeat" description="CHCR" evidence="4">
    <location>
        <begin position="834"/>
        <end position="998"/>
    </location>
</feature>
<evidence type="ECO:0000256" key="4">
    <source>
        <dbReference type="PROSITE-ProRule" id="PRU01006"/>
    </source>
</evidence>
<dbReference type="InterPro" id="IPR001180">
    <property type="entry name" value="CNH_dom"/>
</dbReference>
<evidence type="ECO:0000313" key="9">
    <source>
        <dbReference type="Proteomes" id="UP000324748"/>
    </source>
</evidence>
<dbReference type="Pfam" id="PF10366">
    <property type="entry name" value="Vps39_1"/>
    <property type="match status" value="1"/>
</dbReference>
<dbReference type="InterPro" id="IPR019452">
    <property type="entry name" value="VPS39/TGF_beta_rcpt-assoc_1"/>
</dbReference>
<sequence length="1214" mass="136386">MFSPFEHSSNLISNLSTTINSRPSSLLIHSDQLYIGTQAGSLYIYSIKTTNQATLSKSFNNLLANSNPIDSLCLIKEINSLAILSAGNITLHELNQLKLQSNCQRWTKSQASSIYLQTNILRQNDDQQLIQTTPTEDQTHIPVLLSILAVPCKRRLLLFFWKDGQWIDPKEINLPHQVRSLTFATPLNLFLGYSTGDYATIKLTIPSNTQQPITHQISDPFPSPIANLINNRSLSNDSVSPIAVSNSSPKVSGLSSLAFKTTGLVSLGLAGSHKVARNSVLRLGPPTDELIGIKEQIATFLNPQGKLTRPQTVHSGPSTIPSSILYPIPPSETIVRSPYLLSLLPTSSTSTSLFVHSIPTLSHLQTLPLPDQTTQESESKSSLPSTTQTSSPGKKPSLEPPFSSRPPNRQLLTASPNSGPIFLIGSQWNPIENNFQYQLECLQMKPWPDQIQQLIELGEYEEALGLMEGLDESHLPNKAQLLKKLNALCGVIDFSKYKYDRAIDTFISLSINPAKVVALYPPEISGSLGKKREEWEELFGGRSAESYRSNPLVGPRPASELVYPPLLSRAGSDIGSIPRSISHIGNNPNVVDDDRRSILSGPSAAPTKPKMGEPSLQRAVLEEKSPEDLHFRPSVEVLIRYLTDRRQQVNRALAAIQERPESAEVTDRSGTSPSDNIQPSVELEDRPIAEIESFEQLVQVAKVIDTALFKSYLALRPTMLGPLCRLPNWCEVELVEGLLMEAKRYHELLDLYHGKGQHAKALKLLKKMAMNEEDAMTQIEPTVRYLQKLGSKHIDVILESSKWVFSLCQDQEEEGGPGSAMELIKAGLEIFVADLSAVDSLPKPLIVTFLDHLKSSTPIQLYLEFIVRSLRLQDSSFHEKLIQIYLLEVNRLRGLGSLESGQEIYKKLLDHLEDSSSYSPNWVLGRLPPDSMWEARAITLGKIGQHETALRIYVERLNDIRLAEEYCQRVYEKNGEVDGSVFLCLLKICLRPNVSIVDKQSEDEDEEKSEKEEEEEDKSGEQQLPEEEKQQEEENESEEKLNEGLKKRRKGRPRLTSKELLESGIKMINEHGHKVVEIEAIVELIPPLVQLNRLDQFLIHALDHLHTSIQLQLVLRNSLLSRRASLAMAAQVLANRRVKIDLKRLFVSYSFFRFCFFSWALDFPPSTSPPFSFCHLYFFQIHFICCHSITNRPYFSFFFSLVIVSFFFSLWNVI</sequence>
<feature type="region of interest" description="Disordered" evidence="5">
    <location>
        <begin position="370"/>
        <end position="411"/>
    </location>
</feature>
<keyword evidence="6" id="KW-1133">Transmembrane helix</keyword>
<feature type="region of interest" description="Disordered" evidence="5">
    <location>
        <begin position="999"/>
        <end position="1052"/>
    </location>
</feature>
<feature type="compositionally biased region" description="Polar residues" evidence="5">
    <location>
        <begin position="668"/>
        <end position="679"/>
    </location>
</feature>
<evidence type="ECO:0000313" key="8">
    <source>
        <dbReference type="EMBL" id="KAA1115302.1"/>
    </source>
</evidence>
<comment type="caution">
    <text evidence="8">The sequence shown here is derived from an EMBL/GenBank/DDBJ whole genome shotgun (WGS) entry which is preliminary data.</text>
</comment>
<dbReference type="PROSITE" id="PS50219">
    <property type="entry name" value="CNH"/>
    <property type="match status" value="1"/>
</dbReference>
<dbReference type="GO" id="GO:0006886">
    <property type="term" value="P:intracellular protein transport"/>
    <property type="evidence" value="ECO:0007669"/>
    <property type="project" value="UniProtKB-UniRule"/>
</dbReference>
<dbReference type="Proteomes" id="UP000324748">
    <property type="component" value="Unassembled WGS sequence"/>
</dbReference>
<keyword evidence="2 6" id="KW-0472">Membrane</keyword>
<dbReference type="InterPro" id="IPR000547">
    <property type="entry name" value="Clathrin_H-chain/VPS_repeat"/>
</dbReference>
<comment type="similarity">
    <text evidence="3">Belongs to the VAM6/VPS39 family.</text>
</comment>
<dbReference type="GO" id="GO:0012505">
    <property type="term" value="C:endomembrane system"/>
    <property type="evidence" value="ECO:0007669"/>
    <property type="project" value="UniProtKB-SubCell"/>
</dbReference>
<proteinExistence type="inferred from homology"/>
<feature type="compositionally biased region" description="Low complexity" evidence="5">
    <location>
        <begin position="380"/>
        <end position="391"/>
    </location>
</feature>
<organism evidence="8 9">
    <name type="scientific">Puccinia graminis f. sp. tritici</name>
    <dbReference type="NCBI Taxonomy" id="56615"/>
    <lineage>
        <taxon>Eukaryota</taxon>
        <taxon>Fungi</taxon>
        <taxon>Dikarya</taxon>
        <taxon>Basidiomycota</taxon>
        <taxon>Pucciniomycotina</taxon>
        <taxon>Pucciniomycetes</taxon>
        <taxon>Pucciniales</taxon>
        <taxon>Pucciniaceae</taxon>
        <taxon>Puccinia</taxon>
    </lineage>
</organism>
<feature type="domain" description="CNH" evidence="7">
    <location>
        <begin position="16"/>
        <end position="382"/>
    </location>
</feature>
<evidence type="ECO:0000256" key="6">
    <source>
        <dbReference type="SAM" id="Phobius"/>
    </source>
</evidence>
<protein>
    <submittedName>
        <fullName evidence="8">Vacuolar morphoproteinsis protein 6, variant 2</fullName>
    </submittedName>
</protein>
<keyword evidence="9" id="KW-1185">Reference proteome</keyword>
<dbReference type="GO" id="GO:0006914">
    <property type="term" value="P:autophagy"/>
    <property type="evidence" value="ECO:0007669"/>
    <property type="project" value="TreeGrafter"/>
</dbReference>
<feature type="region of interest" description="Disordered" evidence="5">
    <location>
        <begin position="655"/>
        <end position="682"/>
    </location>
</feature>
<accession>A0A5B0QPY3</accession>
<name>A0A5B0QPY3_PUCGR</name>
<evidence type="ECO:0000256" key="5">
    <source>
        <dbReference type="SAM" id="MobiDB-lite"/>
    </source>
</evidence>
<feature type="transmembrane region" description="Helical" evidence="6">
    <location>
        <begin position="1194"/>
        <end position="1213"/>
    </location>
</feature>
<dbReference type="PANTHER" id="PTHR12894:SF49">
    <property type="entry name" value="VAM6_VPS39-LIKE PROTEIN"/>
    <property type="match status" value="1"/>
</dbReference>
<feature type="compositionally biased region" description="Acidic residues" evidence="5">
    <location>
        <begin position="1001"/>
        <end position="1018"/>
    </location>
</feature>
<reference evidence="8 9" key="1">
    <citation type="submission" date="2019-05" db="EMBL/GenBank/DDBJ databases">
        <title>Emergence of the Ug99 lineage of the wheat stem rust pathogen through somatic hybridization.</title>
        <authorList>
            <person name="Li F."/>
            <person name="Upadhyaya N.M."/>
            <person name="Sperschneider J."/>
            <person name="Matny O."/>
            <person name="Nguyen-Phuc H."/>
            <person name="Mago R."/>
            <person name="Raley C."/>
            <person name="Miller M.E."/>
            <person name="Silverstein K.A.T."/>
            <person name="Henningsen E."/>
            <person name="Hirsch C.D."/>
            <person name="Visser B."/>
            <person name="Pretorius Z.A."/>
            <person name="Steffenson B.J."/>
            <person name="Schwessinger B."/>
            <person name="Dodds P.N."/>
            <person name="Figueroa M."/>
        </authorList>
    </citation>
    <scope>NUCLEOTIDE SEQUENCE [LARGE SCALE GENOMIC DNA]</scope>
    <source>
        <strain evidence="8">21-0</strain>
    </source>
</reference>
<dbReference type="EMBL" id="VSWC01000014">
    <property type="protein sequence ID" value="KAA1115302.1"/>
    <property type="molecule type" value="Genomic_DNA"/>
</dbReference>
<keyword evidence="6" id="KW-0812">Transmembrane</keyword>
<dbReference type="GO" id="GO:0000329">
    <property type="term" value="C:fungal-type vacuole membrane"/>
    <property type="evidence" value="ECO:0007669"/>
    <property type="project" value="TreeGrafter"/>
</dbReference>
<dbReference type="PROSITE" id="PS50236">
    <property type="entry name" value="CHCR"/>
    <property type="match status" value="1"/>
</dbReference>